<dbReference type="InterPro" id="IPR003594">
    <property type="entry name" value="HATPase_dom"/>
</dbReference>
<dbReference type="InterPro" id="IPR003661">
    <property type="entry name" value="HisK_dim/P_dom"/>
</dbReference>
<evidence type="ECO:0000256" key="1">
    <source>
        <dbReference type="ARBA" id="ARBA00000085"/>
    </source>
</evidence>
<evidence type="ECO:0000256" key="3">
    <source>
        <dbReference type="ARBA" id="ARBA00012438"/>
    </source>
</evidence>
<feature type="transmembrane region" description="Helical" evidence="10">
    <location>
        <begin position="74"/>
        <end position="90"/>
    </location>
</feature>
<keyword evidence="9" id="KW-0902">Two-component regulatory system</keyword>
<proteinExistence type="predicted"/>
<evidence type="ECO:0000256" key="2">
    <source>
        <dbReference type="ARBA" id="ARBA00004370"/>
    </source>
</evidence>
<dbReference type="Gene3D" id="3.30.450.20">
    <property type="entry name" value="PAS domain"/>
    <property type="match status" value="1"/>
</dbReference>
<dbReference type="SMART" id="SM00387">
    <property type="entry name" value="HATPase_c"/>
    <property type="match status" value="1"/>
</dbReference>
<keyword evidence="8" id="KW-0067">ATP-binding</keyword>
<dbReference type="Pfam" id="PF02518">
    <property type="entry name" value="HATPase_c"/>
    <property type="match status" value="1"/>
</dbReference>
<dbReference type="CDD" id="cd00075">
    <property type="entry name" value="HATPase"/>
    <property type="match status" value="1"/>
</dbReference>
<feature type="domain" description="Histidine kinase" evidence="11">
    <location>
        <begin position="360"/>
        <end position="577"/>
    </location>
</feature>
<dbReference type="Gene3D" id="1.10.287.130">
    <property type="match status" value="1"/>
</dbReference>
<dbReference type="CDD" id="cd00082">
    <property type="entry name" value="HisKA"/>
    <property type="match status" value="1"/>
</dbReference>
<dbReference type="InterPro" id="IPR036890">
    <property type="entry name" value="HATPase_C_sf"/>
</dbReference>
<feature type="transmembrane region" description="Helical" evidence="10">
    <location>
        <begin position="37"/>
        <end position="54"/>
    </location>
</feature>
<evidence type="ECO:0000256" key="7">
    <source>
        <dbReference type="ARBA" id="ARBA00022777"/>
    </source>
</evidence>
<dbReference type="RefSeq" id="WP_209976813.1">
    <property type="nucleotide sequence ID" value="NZ_JAGGLB010000030.1"/>
</dbReference>
<dbReference type="EMBL" id="JAGGLB010000030">
    <property type="protein sequence ID" value="MBP1994983.1"/>
    <property type="molecule type" value="Genomic_DNA"/>
</dbReference>
<evidence type="ECO:0000259" key="11">
    <source>
        <dbReference type="PROSITE" id="PS50109"/>
    </source>
</evidence>
<keyword evidence="10" id="KW-1133">Transmembrane helix</keyword>
<dbReference type="PANTHER" id="PTHR45453">
    <property type="entry name" value="PHOSPHATE REGULON SENSOR PROTEIN PHOR"/>
    <property type="match status" value="1"/>
</dbReference>
<dbReference type="InterPro" id="IPR004358">
    <property type="entry name" value="Sig_transdc_His_kin-like_C"/>
</dbReference>
<dbReference type="PRINTS" id="PR00344">
    <property type="entry name" value="BCTRLSENSOR"/>
</dbReference>
<evidence type="ECO:0000256" key="5">
    <source>
        <dbReference type="ARBA" id="ARBA00022679"/>
    </source>
</evidence>
<keyword evidence="4" id="KW-0597">Phosphoprotein</keyword>
<feature type="transmembrane region" description="Helical" evidence="10">
    <location>
        <begin position="6"/>
        <end position="30"/>
    </location>
</feature>
<evidence type="ECO:0000256" key="4">
    <source>
        <dbReference type="ARBA" id="ARBA00022553"/>
    </source>
</evidence>
<dbReference type="Pfam" id="PF00512">
    <property type="entry name" value="HisKA"/>
    <property type="match status" value="1"/>
</dbReference>
<name>A0ABS4J577_9BACL</name>
<dbReference type="GO" id="GO:0016301">
    <property type="term" value="F:kinase activity"/>
    <property type="evidence" value="ECO:0007669"/>
    <property type="project" value="UniProtKB-KW"/>
</dbReference>
<evidence type="ECO:0000256" key="8">
    <source>
        <dbReference type="ARBA" id="ARBA00022840"/>
    </source>
</evidence>
<dbReference type="InterPro" id="IPR036097">
    <property type="entry name" value="HisK_dim/P_sf"/>
</dbReference>
<dbReference type="SUPFAM" id="SSF47384">
    <property type="entry name" value="Homodimeric domain of signal transducing histidine kinase"/>
    <property type="match status" value="1"/>
</dbReference>
<feature type="transmembrane region" description="Helical" evidence="10">
    <location>
        <begin position="202"/>
        <end position="222"/>
    </location>
</feature>
<reference evidence="12 13" key="1">
    <citation type="submission" date="2021-03" db="EMBL/GenBank/DDBJ databases">
        <title>Genomic Encyclopedia of Type Strains, Phase IV (KMG-IV): sequencing the most valuable type-strain genomes for metagenomic binning, comparative biology and taxonomic classification.</title>
        <authorList>
            <person name="Goeker M."/>
        </authorList>
    </citation>
    <scope>NUCLEOTIDE SEQUENCE [LARGE SCALE GENOMIC DNA]</scope>
    <source>
        <strain evidence="12 13">DSM 26048</strain>
    </source>
</reference>
<dbReference type="SUPFAM" id="SSF55874">
    <property type="entry name" value="ATPase domain of HSP90 chaperone/DNA topoisomerase II/histidine kinase"/>
    <property type="match status" value="1"/>
</dbReference>
<protein>
    <recommendedName>
        <fullName evidence="3">histidine kinase</fullName>
        <ecNumber evidence="3">2.7.13.3</ecNumber>
    </recommendedName>
</protein>
<comment type="caution">
    <text evidence="12">The sequence shown here is derived from an EMBL/GenBank/DDBJ whole genome shotgun (WGS) entry which is preliminary data.</text>
</comment>
<comment type="catalytic activity">
    <reaction evidence="1">
        <text>ATP + protein L-histidine = ADP + protein N-phospho-L-histidine.</text>
        <dbReference type="EC" id="2.7.13.3"/>
    </reaction>
</comment>
<evidence type="ECO:0000256" key="9">
    <source>
        <dbReference type="ARBA" id="ARBA00023012"/>
    </source>
</evidence>
<feature type="transmembrane region" description="Helical" evidence="10">
    <location>
        <begin position="102"/>
        <end position="121"/>
    </location>
</feature>
<keyword evidence="13" id="KW-1185">Reference proteome</keyword>
<dbReference type="Proteomes" id="UP001519287">
    <property type="component" value="Unassembled WGS sequence"/>
</dbReference>
<dbReference type="SMART" id="SM00388">
    <property type="entry name" value="HisKA"/>
    <property type="match status" value="1"/>
</dbReference>
<dbReference type="PANTHER" id="PTHR45453:SF1">
    <property type="entry name" value="PHOSPHATE REGULON SENSOR PROTEIN PHOR"/>
    <property type="match status" value="1"/>
</dbReference>
<dbReference type="PROSITE" id="PS50109">
    <property type="entry name" value="HIS_KIN"/>
    <property type="match status" value="1"/>
</dbReference>
<dbReference type="InterPro" id="IPR005467">
    <property type="entry name" value="His_kinase_dom"/>
</dbReference>
<dbReference type="Gene3D" id="3.30.565.10">
    <property type="entry name" value="Histidine kinase-like ATPase, C-terminal domain"/>
    <property type="match status" value="1"/>
</dbReference>
<keyword evidence="7 12" id="KW-0418">Kinase</keyword>
<dbReference type="EC" id="2.7.13.3" evidence="3"/>
<evidence type="ECO:0000256" key="10">
    <source>
        <dbReference type="SAM" id="Phobius"/>
    </source>
</evidence>
<keyword evidence="10" id="KW-0812">Transmembrane</keyword>
<evidence type="ECO:0000313" key="12">
    <source>
        <dbReference type="EMBL" id="MBP1994983.1"/>
    </source>
</evidence>
<comment type="subcellular location">
    <subcellularLocation>
        <location evidence="2">Membrane</location>
    </subcellularLocation>
</comment>
<dbReference type="InterPro" id="IPR050351">
    <property type="entry name" value="BphY/WalK/GraS-like"/>
</dbReference>
<sequence>MEGLWTLPSITILLSAILMCIMLMYAIVYYRERGVRFFVWVLGCRVVYAGSVILEISRTDLQSKLFFRNIEQTALLFMVPLMVLFVLDLIGKDRWLRLRWSFPLLALFACWAVLIWTDPYWRIINRSQELINGHLVTTKSPYALAFNLLCYAIIAGCVFVLFRYIRGTRPEIRGAGMWLLLFGSIPASVEMMKLFMPTLSPWLLPLSVYSGICGMIMFWIILRKKLFTSVPVARNIVVETMHEGMLIMNTDGKIIDSNRLARLLLEDNGNRPILGRNYGEVLTAWPQWQSACAHMEECRIEISTQIGHEKKSYIVNIYPFFTQRQRKLGTISIIIDITEKQQTLEQIAHLNQMKDQLFTAVSHDIRNPLAVQVNLLELLEQEKGPSSQAGNEIIHALGEQIRNTYTIVENLMEWFRGQKEGIVLHPESLLVSDIVEEACRLLLLNCEVKQLTLHVHIDEDIRVYVDREALILVIRNLLSNAIKYSNQGGMIQISAIPTESRVEISVTDNGVGMSEEQIRHVFDETRFDSTVGTAGEKGTGLGLLVSRQFLQMCGGYLKVHSKPGSGSNFTIVLEGGDLR</sequence>
<keyword evidence="5" id="KW-0808">Transferase</keyword>
<dbReference type="InterPro" id="IPR031621">
    <property type="entry name" value="HisKA_7TM"/>
</dbReference>
<evidence type="ECO:0000256" key="6">
    <source>
        <dbReference type="ARBA" id="ARBA00022741"/>
    </source>
</evidence>
<keyword evidence="10" id="KW-0472">Membrane</keyword>
<accession>A0ABS4J577</accession>
<dbReference type="Pfam" id="PF16927">
    <property type="entry name" value="HisKA_7TM"/>
    <property type="match status" value="1"/>
</dbReference>
<feature type="transmembrane region" description="Helical" evidence="10">
    <location>
        <begin position="141"/>
        <end position="165"/>
    </location>
</feature>
<evidence type="ECO:0000313" key="13">
    <source>
        <dbReference type="Proteomes" id="UP001519287"/>
    </source>
</evidence>
<gene>
    <name evidence="12" type="ORF">J2Z66_006625</name>
</gene>
<organism evidence="12 13">
    <name type="scientific">Paenibacillus eucommiae</name>
    <dbReference type="NCBI Taxonomy" id="1355755"/>
    <lineage>
        <taxon>Bacteria</taxon>
        <taxon>Bacillati</taxon>
        <taxon>Bacillota</taxon>
        <taxon>Bacilli</taxon>
        <taxon>Bacillales</taxon>
        <taxon>Paenibacillaceae</taxon>
        <taxon>Paenibacillus</taxon>
    </lineage>
</organism>
<keyword evidence="6" id="KW-0547">Nucleotide-binding</keyword>